<dbReference type="Gene3D" id="3.30.870.10">
    <property type="entry name" value="Endonuclease Chain A"/>
    <property type="match status" value="2"/>
</dbReference>
<evidence type="ECO:0000313" key="17">
    <source>
        <dbReference type="Proteomes" id="UP000824469"/>
    </source>
</evidence>
<accession>A0AA38GN37</accession>
<dbReference type="Pfam" id="PF12357">
    <property type="entry name" value="PLD_C"/>
    <property type="match status" value="1"/>
</dbReference>
<evidence type="ECO:0000259" key="14">
    <source>
        <dbReference type="PROSITE" id="PS50004"/>
    </source>
</evidence>
<reference evidence="16 17" key="1">
    <citation type="journal article" date="2021" name="Nat. Plants">
        <title>The Taxus genome provides insights into paclitaxel biosynthesis.</title>
        <authorList>
            <person name="Xiong X."/>
            <person name="Gou J."/>
            <person name="Liao Q."/>
            <person name="Li Y."/>
            <person name="Zhou Q."/>
            <person name="Bi G."/>
            <person name="Li C."/>
            <person name="Du R."/>
            <person name="Wang X."/>
            <person name="Sun T."/>
            <person name="Guo L."/>
            <person name="Liang H."/>
            <person name="Lu P."/>
            <person name="Wu Y."/>
            <person name="Zhang Z."/>
            <person name="Ro D.K."/>
            <person name="Shang Y."/>
            <person name="Huang S."/>
            <person name="Yan J."/>
        </authorList>
    </citation>
    <scope>NUCLEOTIDE SEQUENCE [LARGE SCALE GENOMIC DNA]</scope>
    <source>
        <strain evidence="16">Ta-2019</strain>
    </source>
</reference>
<proteinExistence type="inferred from homology"/>
<evidence type="ECO:0000256" key="1">
    <source>
        <dbReference type="ARBA" id="ARBA00000798"/>
    </source>
</evidence>
<dbReference type="InterPro" id="IPR035892">
    <property type="entry name" value="C2_domain_sf"/>
</dbReference>
<feature type="domain" description="PLD phosphodiesterase" evidence="15">
    <location>
        <begin position="616"/>
        <end position="643"/>
    </location>
</feature>
<gene>
    <name evidence="16" type="ORF">KI387_006039</name>
</gene>
<evidence type="ECO:0000256" key="6">
    <source>
        <dbReference type="ARBA" id="ARBA00022737"/>
    </source>
</evidence>
<protein>
    <recommendedName>
        <fullName evidence="11">Phospholipase D alpha 1</fullName>
        <ecNumber evidence="4">3.1.4.4</ecNumber>
    </recommendedName>
    <alternativeName>
        <fullName evidence="12">Choline phosphatase 1</fullName>
    </alternativeName>
    <alternativeName>
        <fullName evidence="13">Phosphatidylcholine-hydrolyzing phospholipase D 1</fullName>
    </alternativeName>
</protein>
<keyword evidence="8" id="KW-0106">Calcium</keyword>
<evidence type="ECO:0000256" key="7">
    <source>
        <dbReference type="ARBA" id="ARBA00022801"/>
    </source>
</evidence>
<dbReference type="InterPro" id="IPR001736">
    <property type="entry name" value="PLipase_D/transphosphatidylase"/>
</dbReference>
<evidence type="ECO:0000256" key="5">
    <source>
        <dbReference type="ARBA" id="ARBA00022723"/>
    </source>
</evidence>
<feature type="non-terminal residue" evidence="16">
    <location>
        <position position="1"/>
    </location>
</feature>
<evidence type="ECO:0000256" key="4">
    <source>
        <dbReference type="ARBA" id="ARBA00012027"/>
    </source>
</evidence>
<comment type="caution">
    <text evidence="16">The sequence shown here is derived from an EMBL/GenBank/DDBJ whole genome shotgun (WGS) entry which is preliminary data.</text>
</comment>
<evidence type="ECO:0000256" key="11">
    <source>
        <dbReference type="ARBA" id="ARBA00041119"/>
    </source>
</evidence>
<dbReference type="Pfam" id="PF00614">
    <property type="entry name" value="PLDc"/>
    <property type="match status" value="1"/>
</dbReference>
<keyword evidence="7" id="KW-0378">Hydrolase</keyword>
<dbReference type="OMA" id="PETWNAQ"/>
<keyword evidence="6" id="KW-0677">Repeat</keyword>
<dbReference type="GO" id="GO:0005509">
    <property type="term" value="F:calcium ion binding"/>
    <property type="evidence" value="ECO:0007669"/>
    <property type="project" value="InterPro"/>
</dbReference>
<evidence type="ECO:0000313" key="16">
    <source>
        <dbReference type="EMBL" id="KAH9325861.1"/>
    </source>
</evidence>
<dbReference type="PROSITE" id="PS50035">
    <property type="entry name" value="PLD"/>
    <property type="match status" value="2"/>
</dbReference>
<dbReference type="SMART" id="SM00239">
    <property type="entry name" value="C2"/>
    <property type="match status" value="1"/>
</dbReference>
<dbReference type="EC" id="3.1.4.4" evidence="4"/>
<evidence type="ECO:0000256" key="10">
    <source>
        <dbReference type="ARBA" id="ARBA00023098"/>
    </source>
</evidence>
<dbReference type="GO" id="GO:0005886">
    <property type="term" value="C:plasma membrane"/>
    <property type="evidence" value="ECO:0007669"/>
    <property type="project" value="TreeGrafter"/>
</dbReference>
<evidence type="ECO:0000256" key="13">
    <source>
        <dbReference type="ARBA" id="ARBA00042781"/>
    </source>
</evidence>
<keyword evidence="5" id="KW-0479">Metal-binding</keyword>
<feature type="domain" description="C2" evidence="14">
    <location>
        <begin position="1"/>
        <end position="94"/>
    </location>
</feature>
<keyword evidence="9" id="KW-0442">Lipid degradation</keyword>
<evidence type="ECO:0000256" key="8">
    <source>
        <dbReference type="ARBA" id="ARBA00022837"/>
    </source>
</evidence>
<evidence type="ECO:0000259" key="15">
    <source>
        <dbReference type="PROSITE" id="PS50035"/>
    </source>
</evidence>
<dbReference type="Gene3D" id="2.60.40.150">
    <property type="entry name" value="C2 domain"/>
    <property type="match status" value="1"/>
</dbReference>
<dbReference type="GO" id="GO:0009395">
    <property type="term" value="P:phospholipid catabolic process"/>
    <property type="evidence" value="ECO:0007669"/>
    <property type="project" value="TreeGrafter"/>
</dbReference>
<organism evidence="16 17">
    <name type="scientific">Taxus chinensis</name>
    <name type="common">Chinese yew</name>
    <name type="synonym">Taxus wallichiana var. chinensis</name>
    <dbReference type="NCBI Taxonomy" id="29808"/>
    <lineage>
        <taxon>Eukaryota</taxon>
        <taxon>Viridiplantae</taxon>
        <taxon>Streptophyta</taxon>
        <taxon>Embryophyta</taxon>
        <taxon>Tracheophyta</taxon>
        <taxon>Spermatophyta</taxon>
        <taxon>Pinopsida</taxon>
        <taxon>Pinidae</taxon>
        <taxon>Conifers II</taxon>
        <taxon>Cupressales</taxon>
        <taxon>Taxaceae</taxon>
        <taxon>Taxus</taxon>
    </lineage>
</organism>
<comment type="catalytic activity">
    <reaction evidence="1">
        <text>a 1,2-diacyl-sn-glycero-3-phosphocholine + H2O = a 1,2-diacyl-sn-glycero-3-phosphate + choline + H(+)</text>
        <dbReference type="Rhea" id="RHEA:14445"/>
        <dbReference type="ChEBI" id="CHEBI:15354"/>
        <dbReference type="ChEBI" id="CHEBI:15377"/>
        <dbReference type="ChEBI" id="CHEBI:15378"/>
        <dbReference type="ChEBI" id="CHEBI:57643"/>
        <dbReference type="ChEBI" id="CHEBI:58608"/>
        <dbReference type="EC" id="3.1.4.4"/>
    </reaction>
</comment>
<evidence type="ECO:0000256" key="3">
    <source>
        <dbReference type="ARBA" id="ARBA00010683"/>
    </source>
</evidence>
<dbReference type="InterPro" id="IPR015679">
    <property type="entry name" value="PLipase_D_fam"/>
</dbReference>
<keyword evidence="10" id="KW-0443">Lipid metabolism</keyword>
<dbReference type="InterPro" id="IPR011402">
    <property type="entry name" value="PLipase_D_pln"/>
</dbReference>
<name>A0AA38GN37_TAXCH</name>
<feature type="domain" description="PLD phosphodiesterase" evidence="15">
    <location>
        <begin position="290"/>
        <end position="327"/>
    </location>
</feature>
<dbReference type="SUPFAM" id="SSF56024">
    <property type="entry name" value="Phospholipase D/nuclease"/>
    <property type="match status" value="2"/>
</dbReference>
<dbReference type="EMBL" id="JAHRHJ020000002">
    <property type="protein sequence ID" value="KAH9325861.1"/>
    <property type="molecule type" value="Genomic_DNA"/>
</dbReference>
<dbReference type="Proteomes" id="UP000824469">
    <property type="component" value="Unassembled WGS sequence"/>
</dbReference>
<comment type="similarity">
    <text evidence="3">Belongs to the phospholipase D family. C2-PLD subfamily.</text>
</comment>
<sequence>VVEKIEDAVKLGKGASRIYATIELGKSTVGRTRIVDDDPVNPEWKESFHIYCAHSVSNVTINVKSDDTLGAHVIGRATIPLAKILPEKPIKETYDLFIEGNAKQRGKVKVKLQYTSVQRDPSWGSGIHGPNYQGVPFTFFPQRSGCKITLYQDAHMLPGFLPNIFLARGMLRQETRCWEDINNAISSAQHFIYIAGWSVHTQIRLVRDRNTGEGQTLGELLKKKADEGCKVLLLVWDDRTSNRGIPNLSVMGTHDEETFNYFKSTNVKCLLCPRNPDSGLSIVQGMTVGTMFSHHQKSITVDAEVSPSSPSRRIVSFIGGLDLCDGRYDDQNHSLFRTLNFVHKDDFYNGCFKGAALDYGGPREPWHDIHAKLEGPAAWDVLTNFEQRWMGQGQHGYLLDIPQIRDIITMTPITEAFDPETWNAQIFRSIDGGAVFGFPTIPEEASNMGLVTGKDQVIEKSIQHAYIHAIRRAKDFIYIENQYFLGSCASWDSMQDTGCDHLIPIELALKIARKIEAGERFTVYIVIPMWPEGLPDSLSVQPILEWQRKTMEMMYREISQALIAKGMYDVHPKDYLSFFCLGNRESKIPGEINPVRSVQEPIIGEHYRKAQENRRFMIYVHSKMMIVDDEYIILGSANINQRSMDGARDSEIAMGAYQPFHTSMDASPWGQIHGFRMSLWYEHMGILLDDFLHPNSTQCMGVVNKIGDKIWNEFISEGPDMRDLTAHLMSYPVQVWEDGSVSVKEGYPCFPDTEATVLGSRSPLPPVLTT</sequence>
<evidence type="ECO:0000256" key="9">
    <source>
        <dbReference type="ARBA" id="ARBA00022963"/>
    </source>
</evidence>
<dbReference type="PANTHER" id="PTHR18896:SF115">
    <property type="entry name" value="PHOSPHOLIPASE D ALPHA 1"/>
    <property type="match status" value="1"/>
</dbReference>
<dbReference type="PROSITE" id="PS50004">
    <property type="entry name" value="C2"/>
    <property type="match status" value="1"/>
</dbReference>
<dbReference type="SUPFAM" id="SSF49562">
    <property type="entry name" value="C2 domain (Calcium/lipid-binding domain, CaLB)"/>
    <property type="match status" value="1"/>
</dbReference>
<dbReference type="GO" id="GO:0046470">
    <property type="term" value="P:phosphatidylcholine metabolic process"/>
    <property type="evidence" value="ECO:0007669"/>
    <property type="project" value="InterPro"/>
</dbReference>
<dbReference type="InterPro" id="IPR024632">
    <property type="entry name" value="PLipase_D_C"/>
</dbReference>
<dbReference type="GO" id="GO:0004630">
    <property type="term" value="F:phospholipase D activity"/>
    <property type="evidence" value="ECO:0007669"/>
    <property type="project" value="UniProtKB-EC"/>
</dbReference>
<keyword evidence="17" id="KW-1185">Reference proteome</keyword>
<dbReference type="Pfam" id="PF00168">
    <property type="entry name" value="C2"/>
    <property type="match status" value="1"/>
</dbReference>
<dbReference type="AlphaFoldDB" id="A0AA38GN37"/>
<dbReference type="PIRSF" id="PIRSF036470">
    <property type="entry name" value="PLD_plant"/>
    <property type="match status" value="1"/>
</dbReference>
<dbReference type="SMART" id="SM00155">
    <property type="entry name" value="PLDc"/>
    <property type="match status" value="2"/>
</dbReference>
<dbReference type="InterPro" id="IPR000008">
    <property type="entry name" value="C2_dom"/>
</dbReference>
<evidence type="ECO:0000256" key="12">
    <source>
        <dbReference type="ARBA" id="ARBA00042228"/>
    </source>
</evidence>
<evidence type="ECO:0000256" key="2">
    <source>
        <dbReference type="ARBA" id="ARBA00001913"/>
    </source>
</evidence>
<dbReference type="PANTHER" id="PTHR18896">
    <property type="entry name" value="PHOSPHOLIPASE D"/>
    <property type="match status" value="1"/>
</dbReference>
<comment type="cofactor">
    <cofactor evidence="2">
        <name>Ca(2+)</name>
        <dbReference type="ChEBI" id="CHEBI:29108"/>
    </cofactor>
</comment>